<keyword evidence="3" id="KW-1185">Reference proteome</keyword>
<dbReference type="EMBL" id="FTNO01000011">
    <property type="protein sequence ID" value="SIS00761.1"/>
    <property type="molecule type" value="Genomic_DNA"/>
</dbReference>
<feature type="region of interest" description="Disordered" evidence="1">
    <location>
        <begin position="1"/>
        <end position="24"/>
    </location>
</feature>
<reference evidence="3" key="1">
    <citation type="submission" date="2017-01" db="EMBL/GenBank/DDBJ databases">
        <authorList>
            <person name="Varghese N."/>
            <person name="Submissions S."/>
        </authorList>
    </citation>
    <scope>NUCLEOTIDE SEQUENCE [LARGE SCALE GENOMIC DNA]</scope>
    <source>
        <strain evidence="3">CGMCC 1.7737</strain>
    </source>
</reference>
<sequence>MSEGTDENANEREPANERLPFTREQAEALALIAVEAVERVHERHESENGSGSGSASEDEQLDEQADEADDVAQESGHVSMFY</sequence>
<dbReference type="AlphaFoldDB" id="A0A1N7FKD4"/>
<feature type="compositionally biased region" description="Basic and acidic residues" evidence="1">
    <location>
        <begin position="9"/>
        <end position="24"/>
    </location>
</feature>
<evidence type="ECO:0000313" key="3">
    <source>
        <dbReference type="Proteomes" id="UP000186914"/>
    </source>
</evidence>
<name>A0A1N7FKD4_9EURY</name>
<dbReference type="RefSeq" id="WP_076433800.1">
    <property type="nucleotide sequence ID" value="NZ_FTNO01000011.1"/>
</dbReference>
<evidence type="ECO:0000256" key="1">
    <source>
        <dbReference type="SAM" id="MobiDB-lite"/>
    </source>
</evidence>
<feature type="compositionally biased region" description="Acidic residues" evidence="1">
    <location>
        <begin position="56"/>
        <end position="72"/>
    </location>
</feature>
<accession>A0A1N7FKD4</accession>
<feature type="region of interest" description="Disordered" evidence="1">
    <location>
        <begin position="38"/>
        <end position="82"/>
    </location>
</feature>
<protein>
    <submittedName>
        <fullName evidence="2">Uncharacterized protein</fullName>
    </submittedName>
</protein>
<proteinExistence type="predicted"/>
<evidence type="ECO:0000313" key="2">
    <source>
        <dbReference type="EMBL" id="SIS00761.1"/>
    </source>
</evidence>
<gene>
    <name evidence="2" type="ORF">SAMN05421858_5134</name>
</gene>
<feature type="compositionally biased region" description="Basic and acidic residues" evidence="1">
    <location>
        <begin position="38"/>
        <end position="47"/>
    </location>
</feature>
<dbReference type="Proteomes" id="UP000186914">
    <property type="component" value="Unassembled WGS sequence"/>
</dbReference>
<organism evidence="2 3">
    <name type="scientific">Haladaptatus litoreus</name>
    <dbReference type="NCBI Taxonomy" id="553468"/>
    <lineage>
        <taxon>Archaea</taxon>
        <taxon>Methanobacteriati</taxon>
        <taxon>Methanobacteriota</taxon>
        <taxon>Stenosarchaea group</taxon>
        <taxon>Halobacteria</taxon>
        <taxon>Halobacteriales</taxon>
        <taxon>Haladaptataceae</taxon>
        <taxon>Haladaptatus</taxon>
    </lineage>
</organism>